<evidence type="ECO:0000313" key="2">
    <source>
        <dbReference type="Proteomes" id="UP001144612"/>
    </source>
</evidence>
<comment type="caution">
    <text evidence="1">The sequence shown here is derived from an EMBL/GenBank/DDBJ whole genome shotgun (WGS) entry which is preliminary data.</text>
</comment>
<name>A0ABT4D6L3_9CLOT</name>
<reference evidence="1" key="1">
    <citation type="submission" date="2022-12" db="EMBL/GenBank/DDBJ databases">
        <title>Clostridium sp. nov., isolated from industrial wastewater.</title>
        <authorList>
            <person name="Jiayan W."/>
        </authorList>
    </citation>
    <scope>NUCLEOTIDE SEQUENCE</scope>
    <source>
        <strain evidence="1">ZC22-4</strain>
    </source>
</reference>
<gene>
    <name evidence="1" type="ORF">OW729_04890</name>
</gene>
<protein>
    <submittedName>
        <fullName evidence="1">Uncharacterized protein</fullName>
    </submittedName>
</protein>
<accession>A0ABT4D6L3</accession>
<keyword evidence="2" id="KW-1185">Reference proteome</keyword>
<sequence length="59" mass="6930">MFEKDMKVKIKCKIGNDKRVRTFKGKVVIATKYFIVVQGKNYRECFKYSDFECGDAVLI</sequence>
<dbReference type="RefSeq" id="WP_268060338.1">
    <property type="nucleotide sequence ID" value="NZ_JAPQFJ010000003.1"/>
</dbReference>
<evidence type="ECO:0000313" key="1">
    <source>
        <dbReference type="EMBL" id="MCY6957939.1"/>
    </source>
</evidence>
<dbReference type="EMBL" id="JAPQFJ010000003">
    <property type="protein sequence ID" value="MCY6957939.1"/>
    <property type="molecule type" value="Genomic_DNA"/>
</dbReference>
<dbReference type="Proteomes" id="UP001144612">
    <property type="component" value="Unassembled WGS sequence"/>
</dbReference>
<proteinExistence type="predicted"/>
<organism evidence="1 2">
    <name type="scientific">Clostridium brassicae</name>
    <dbReference type="NCBI Taxonomy" id="2999072"/>
    <lineage>
        <taxon>Bacteria</taxon>
        <taxon>Bacillati</taxon>
        <taxon>Bacillota</taxon>
        <taxon>Clostridia</taxon>
        <taxon>Eubacteriales</taxon>
        <taxon>Clostridiaceae</taxon>
        <taxon>Clostridium</taxon>
    </lineage>
</organism>